<evidence type="ECO:0000256" key="2">
    <source>
        <dbReference type="ARBA" id="ARBA00023125"/>
    </source>
</evidence>
<keyword evidence="8" id="KW-1185">Reference proteome</keyword>
<feature type="region of interest" description="Disordered" evidence="5">
    <location>
        <begin position="182"/>
        <end position="204"/>
    </location>
</feature>
<evidence type="ECO:0000259" key="6">
    <source>
        <dbReference type="PROSITE" id="PS51005"/>
    </source>
</evidence>
<dbReference type="Pfam" id="PF02365">
    <property type="entry name" value="NAM"/>
    <property type="match status" value="1"/>
</dbReference>
<evidence type="ECO:0000256" key="5">
    <source>
        <dbReference type="SAM" id="MobiDB-lite"/>
    </source>
</evidence>
<evidence type="ECO:0000313" key="8">
    <source>
        <dbReference type="Proteomes" id="UP000266723"/>
    </source>
</evidence>
<sequence length="923" mass="101362">MAPMNQNIKVLTLDSLPVGLRFRPTDEELVRFYLQRKINGHDDDVTAIREIDICKWEPWDLPGFSVIKTNDSEWLFFCPLDRKYPNGSRQNRATIAGYWKATGKDRKIKSGKSSIIGLKRTLVFHSGRAPKGTRTNWIMHEYRATEDDLSGTNPGQSPFVICKLFKKQELGLADEDSKLDEAADQDVLSPAGATSSPDETRSHVSVVVKTEDVKRFDIAESSLVVSGDSRIGACVEATTAQPPYSSATVSSLADMLIRNSQEPFYVPIPPSGVCATTIAFDLNRPGPGHSCSGSGYGTHETVSPPPPVVPYLCVPSMLLPTFKTEAFSDRRSFGHNVSPEYIQSGASVEPVLGPLSENPDLRDGTVASTSSKIPRPLQFDLNCDEHGSWNVSSEGSESIKADNRNAAQPAVSYETHSEASANQPSEDVQAKTCKLLEQFDNKSALLPDVGIKGSSRSNADGVSTGQSPLCDQGGFTSPASSTRVSSVVSALHNLSEVLVYECFNNGSLLKPEQLESLDKVVENLTRCSKKITCNKTLAGEASVPTQAMHVSLPNVADLNEAPNVVAKEFQGFNVKPLDSFGFKESVDKDEMTQRIKNILASKFPDGEENHPQTLLYKNLWLETEAALCSTTCLARYHRIQKETVNLKLQNREVSADASTFKLEPFLNPQKSVSIINKVEQETAEPIIKHGSNCGNNVVTMWHEAPQSSRFNSAPVGAVLSVMSSSFTGCLEQENHGNFKPGVQIPDTIKQEFPVSTTEESHDDVIDRFQILKQQETKGKLKSQNFPDPDIGVIDGFQILEQQETNGKLKSLNSSEIRMDDQEDNPEASEMATIGRSSHMNDVMGRFQVLKRRREAEQVQKSLNSVDFDSDSDSDFESDYLLSGSMMTIGGNSQIETCANTEPSAYDNGYESPTSDWEHVLKDD</sequence>
<dbReference type="InterPro" id="IPR003441">
    <property type="entry name" value="NAC-dom"/>
</dbReference>
<reference evidence="7 8" key="1">
    <citation type="journal article" date="2020" name="BMC Genomics">
        <title>Intraspecific diversification of the crop wild relative Brassica cretica Lam. using demographic model selection.</title>
        <authorList>
            <person name="Kioukis A."/>
            <person name="Michalopoulou V.A."/>
            <person name="Briers L."/>
            <person name="Pirintsos S."/>
            <person name="Studholme D.J."/>
            <person name="Pavlidis P."/>
            <person name="Sarris P.F."/>
        </authorList>
    </citation>
    <scope>NUCLEOTIDE SEQUENCE [LARGE SCALE GENOMIC DNA]</scope>
    <source>
        <strain evidence="8">cv. PFS-1207/04</strain>
    </source>
</reference>
<protein>
    <recommendedName>
        <fullName evidence="6">NAC domain-containing protein</fullName>
    </recommendedName>
</protein>
<dbReference type="PANTHER" id="PTHR34361">
    <property type="entry name" value="OS08G0157800 PROTEIN"/>
    <property type="match status" value="1"/>
</dbReference>
<feature type="region of interest" description="Disordered" evidence="5">
    <location>
        <begin position="390"/>
        <end position="427"/>
    </location>
</feature>
<organism evidence="7 8">
    <name type="scientific">Brassica cretica</name>
    <name type="common">Mustard</name>
    <dbReference type="NCBI Taxonomy" id="69181"/>
    <lineage>
        <taxon>Eukaryota</taxon>
        <taxon>Viridiplantae</taxon>
        <taxon>Streptophyta</taxon>
        <taxon>Embryophyta</taxon>
        <taxon>Tracheophyta</taxon>
        <taxon>Spermatophyta</taxon>
        <taxon>Magnoliopsida</taxon>
        <taxon>eudicotyledons</taxon>
        <taxon>Gunneridae</taxon>
        <taxon>Pentapetalae</taxon>
        <taxon>rosids</taxon>
        <taxon>malvids</taxon>
        <taxon>Brassicales</taxon>
        <taxon>Brassicaceae</taxon>
        <taxon>Brassiceae</taxon>
        <taxon>Brassica</taxon>
    </lineage>
</organism>
<evidence type="ECO:0000256" key="3">
    <source>
        <dbReference type="ARBA" id="ARBA00023163"/>
    </source>
</evidence>
<dbReference type="EMBL" id="QGKV02002055">
    <property type="protein sequence ID" value="KAF3494132.1"/>
    <property type="molecule type" value="Genomic_DNA"/>
</dbReference>
<dbReference type="InterPro" id="IPR036093">
    <property type="entry name" value="NAC_dom_sf"/>
</dbReference>
<dbReference type="PROSITE" id="PS51005">
    <property type="entry name" value="NAC"/>
    <property type="match status" value="1"/>
</dbReference>
<dbReference type="Gene3D" id="2.170.150.80">
    <property type="entry name" value="NAC domain"/>
    <property type="match status" value="1"/>
</dbReference>
<feature type="region of interest" description="Disordered" evidence="5">
    <location>
        <begin position="898"/>
        <end position="923"/>
    </location>
</feature>
<keyword evidence="1" id="KW-0805">Transcription regulation</keyword>
<dbReference type="PANTHER" id="PTHR34361:SF8">
    <property type="entry name" value="(RAPE) HYPOTHETICAL PROTEIN"/>
    <property type="match status" value="1"/>
</dbReference>
<gene>
    <name evidence="7" type="ORF">DY000_02055648</name>
</gene>
<accession>A0ABQ7A8Y1</accession>
<feature type="domain" description="NAC" evidence="6">
    <location>
        <begin position="16"/>
        <end position="167"/>
    </location>
</feature>
<name>A0ABQ7A8Y1_BRACR</name>
<keyword evidence="3" id="KW-0804">Transcription</keyword>
<dbReference type="SUPFAM" id="SSF101941">
    <property type="entry name" value="NAC domain"/>
    <property type="match status" value="1"/>
</dbReference>
<evidence type="ECO:0000256" key="1">
    <source>
        <dbReference type="ARBA" id="ARBA00023015"/>
    </source>
</evidence>
<feature type="region of interest" description="Disordered" evidence="5">
    <location>
        <begin position="348"/>
        <end position="378"/>
    </location>
</feature>
<evidence type="ECO:0000256" key="4">
    <source>
        <dbReference type="ARBA" id="ARBA00023242"/>
    </source>
</evidence>
<proteinExistence type="predicted"/>
<dbReference type="Proteomes" id="UP000266723">
    <property type="component" value="Unassembled WGS sequence"/>
</dbReference>
<comment type="caution">
    <text evidence="7">The sequence shown here is derived from an EMBL/GenBank/DDBJ whole genome shotgun (WGS) entry which is preliminary data.</text>
</comment>
<evidence type="ECO:0000313" key="7">
    <source>
        <dbReference type="EMBL" id="KAF3494132.1"/>
    </source>
</evidence>
<keyword evidence="2" id="KW-0238">DNA-binding</keyword>
<keyword evidence="4" id="KW-0539">Nucleus</keyword>